<dbReference type="PROSITE" id="PS50846">
    <property type="entry name" value="HMA_2"/>
    <property type="match status" value="1"/>
</dbReference>
<comment type="caution">
    <text evidence="3">The sequence shown here is derived from an EMBL/GenBank/DDBJ whole genome shotgun (WGS) entry which is preliminary data.</text>
</comment>
<dbReference type="GO" id="GO:0009626">
    <property type="term" value="P:plant-type hypersensitive response"/>
    <property type="evidence" value="ECO:0007669"/>
    <property type="project" value="UniProtKB-KW"/>
</dbReference>
<proteinExistence type="predicted"/>
<organism evidence="3">
    <name type="scientific">Sesamum radiatum</name>
    <name type="common">Black benniseed</name>
    <dbReference type="NCBI Taxonomy" id="300843"/>
    <lineage>
        <taxon>Eukaryota</taxon>
        <taxon>Viridiplantae</taxon>
        <taxon>Streptophyta</taxon>
        <taxon>Embryophyta</taxon>
        <taxon>Tracheophyta</taxon>
        <taxon>Spermatophyta</taxon>
        <taxon>Magnoliopsida</taxon>
        <taxon>eudicotyledons</taxon>
        <taxon>Gunneridae</taxon>
        <taxon>Pentapetalae</taxon>
        <taxon>asterids</taxon>
        <taxon>lamiids</taxon>
        <taxon>Lamiales</taxon>
        <taxon>Pedaliaceae</taxon>
        <taxon>Sesamum</taxon>
    </lineage>
</organism>
<dbReference type="PANTHER" id="PTHR46119:SF15">
    <property type="entry name" value="PROTEIN SODIUM POTASSIUM ROOT DEFECTIVE 2"/>
    <property type="match status" value="1"/>
</dbReference>
<accession>A0AAW2R5D5</accession>
<evidence type="ECO:0000259" key="2">
    <source>
        <dbReference type="PROSITE" id="PS50846"/>
    </source>
</evidence>
<dbReference type="GO" id="GO:0046872">
    <property type="term" value="F:metal ion binding"/>
    <property type="evidence" value="ECO:0007669"/>
    <property type="project" value="InterPro"/>
</dbReference>
<gene>
    <name evidence="3" type="ORF">Sradi_3432300</name>
</gene>
<dbReference type="SUPFAM" id="SSF55008">
    <property type="entry name" value="HMA, heavy metal-associated domain"/>
    <property type="match status" value="1"/>
</dbReference>
<dbReference type="InterPro" id="IPR044526">
    <property type="entry name" value="NAKR1-3"/>
</dbReference>
<dbReference type="AlphaFoldDB" id="A0AAW2R5D5"/>
<reference evidence="3" key="2">
    <citation type="journal article" date="2024" name="Plant">
        <title>Genomic evolution and insights into agronomic trait innovations of Sesamum species.</title>
        <authorList>
            <person name="Miao H."/>
            <person name="Wang L."/>
            <person name="Qu L."/>
            <person name="Liu H."/>
            <person name="Sun Y."/>
            <person name="Le M."/>
            <person name="Wang Q."/>
            <person name="Wei S."/>
            <person name="Zheng Y."/>
            <person name="Lin W."/>
            <person name="Duan Y."/>
            <person name="Cao H."/>
            <person name="Xiong S."/>
            <person name="Wang X."/>
            <person name="Wei L."/>
            <person name="Li C."/>
            <person name="Ma Q."/>
            <person name="Ju M."/>
            <person name="Zhao R."/>
            <person name="Li G."/>
            <person name="Mu C."/>
            <person name="Tian Q."/>
            <person name="Mei H."/>
            <person name="Zhang T."/>
            <person name="Gao T."/>
            <person name="Zhang H."/>
        </authorList>
    </citation>
    <scope>NUCLEOTIDE SEQUENCE</scope>
    <source>
        <strain evidence="3">G02</strain>
    </source>
</reference>
<comment type="subcellular location">
    <subcellularLocation>
        <location evidence="1">Membrane</location>
        <topology evidence="1">Peripheral membrane protein</topology>
    </subcellularLocation>
</comment>
<name>A0AAW2R5D5_SESRA</name>
<evidence type="ECO:0000313" key="3">
    <source>
        <dbReference type="EMBL" id="KAL0375166.1"/>
    </source>
</evidence>
<sequence>MRKHISRMEGVTSFNIDFAAKKVTVTGNVTPLEVLSSISKVKNAQLWSPTVPSPTTPAVHMRHDYTGFKNEYKGELVLRT</sequence>
<evidence type="ECO:0000256" key="1">
    <source>
        <dbReference type="ARBA" id="ARBA00004170"/>
    </source>
</evidence>
<feature type="domain" description="HMA" evidence="2">
    <location>
        <begin position="1"/>
        <end position="49"/>
    </location>
</feature>
<dbReference type="InterPro" id="IPR006121">
    <property type="entry name" value="HMA_dom"/>
</dbReference>
<dbReference type="Gene3D" id="3.30.70.100">
    <property type="match status" value="1"/>
</dbReference>
<dbReference type="Pfam" id="PF00403">
    <property type="entry name" value="HMA"/>
    <property type="match status" value="1"/>
</dbReference>
<dbReference type="EMBL" id="JACGWJ010000014">
    <property type="protein sequence ID" value="KAL0375166.1"/>
    <property type="molecule type" value="Genomic_DNA"/>
</dbReference>
<protein>
    <submittedName>
        <fullName evidence="3">Protein SODIUM POTASSIUM ROOT defective</fullName>
    </submittedName>
</protein>
<reference evidence="3" key="1">
    <citation type="submission" date="2020-06" db="EMBL/GenBank/DDBJ databases">
        <authorList>
            <person name="Li T."/>
            <person name="Hu X."/>
            <person name="Zhang T."/>
            <person name="Song X."/>
            <person name="Zhang H."/>
            <person name="Dai N."/>
            <person name="Sheng W."/>
            <person name="Hou X."/>
            <person name="Wei L."/>
        </authorList>
    </citation>
    <scope>NUCLEOTIDE SEQUENCE</scope>
    <source>
        <strain evidence="3">G02</strain>
        <tissue evidence="3">Leaf</tissue>
    </source>
</reference>
<dbReference type="InterPro" id="IPR036163">
    <property type="entry name" value="HMA_dom_sf"/>
</dbReference>
<dbReference type="CDD" id="cd00371">
    <property type="entry name" value="HMA"/>
    <property type="match status" value="1"/>
</dbReference>
<dbReference type="GO" id="GO:0016020">
    <property type="term" value="C:membrane"/>
    <property type="evidence" value="ECO:0007669"/>
    <property type="project" value="UniProtKB-SubCell"/>
</dbReference>
<dbReference type="PANTHER" id="PTHR46119">
    <property type="entry name" value="OS08G0405700 PROTEIN"/>
    <property type="match status" value="1"/>
</dbReference>